<evidence type="ECO:0000313" key="1">
    <source>
        <dbReference type="EMBL" id="MCI33208.1"/>
    </source>
</evidence>
<name>A0A392R989_9FABA</name>
<keyword evidence="2" id="KW-1185">Reference proteome</keyword>
<dbReference type="Proteomes" id="UP000265520">
    <property type="component" value="Unassembled WGS sequence"/>
</dbReference>
<dbReference type="EMBL" id="LXQA010202340">
    <property type="protein sequence ID" value="MCI33208.1"/>
    <property type="molecule type" value="Genomic_DNA"/>
</dbReference>
<sequence>APQVVMLEYEYDDLKSRSGRICQATGAFENSFETFLCSSTRTLPRIP</sequence>
<feature type="non-terminal residue" evidence="1">
    <location>
        <position position="1"/>
    </location>
</feature>
<dbReference type="AlphaFoldDB" id="A0A392R989"/>
<organism evidence="1 2">
    <name type="scientific">Trifolium medium</name>
    <dbReference type="NCBI Taxonomy" id="97028"/>
    <lineage>
        <taxon>Eukaryota</taxon>
        <taxon>Viridiplantae</taxon>
        <taxon>Streptophyta</taxon>
        <taxon>Embryophyta</taxon>
        <taxon>Tracheophyta</taxon>
        <taxon>Spermatophyta</taxon>
        <taxon>Magnoliopsida</taxon>
        <taxon>eudicotyledons</taxon>
        <taxon>Gunneridae</taxon>
        <taxon>Pentapetalae</taxon>
        <taxon>rosids</taxon>
        <taxon>fabids</taxon>
        <taxon>Fabales</taxon>
        <taxon>Fabaceae</taxon>
        <taxon>Papilionoideae</taxon>
        <taxon>50 kb inversion clade</taxon>
        <taxon>NPAAA clade</taxon>
        <taxon>Hologalegina</taxon>
        <taxon>IRL clade</taxon>
        <taxon>Trifolieae</taxon>
        <taxon>Trifolium</taxon>
    </lineage>
</organism>
<accession>A0A392R989</accession>
<protein>
    <submittedName>
        <fullName evidence="1">Uncharacterized protein</fullName>
    </submittedName>
</protein>
<proteinExistence type="predicted"/>
<reference evidence="1 2" key="1">
    <citation type="journal article" date="2018" name="Front. Plant Sci.">
        <title>Red Clover (Trifolium pratense) and Zigzag Clover (T. medium) - A Picture of Genomic Similarities and Differences.</title>
        <authorList>
            <person name="Dluhosova J."/>
            <person name="Istvanek J."/>
            <person name="Nedelnik J."/>
            <person name="Repkova J."/>
        </authorList>
    </citation>
    <scope>NUCLEOTIDE SEQUENCE [LARGE SCALE GENOMIC DNA]</scope>
    <source>
        <strain evidence="2">cv. 10/8</strain>
        <tissue evidence="1">Leaf</tissue>
    </source>
</reference>
<evidence type="ECO:0000313" key="2">
    <source>
        <dbReference type="Proteomes" id="UP000265520"/>
    </source>
</evidence>
<comment type="caution">
    <text evidence="1">The sequence shown here is derived from an EMBL/GenBank/DDBJ whole genome shotgun (WGS) entry which is preliminary data.</text>
</comment>